<dbReference type="Gene3D" id="3.20.20.70">
    <property type="entry name" value="Aldolase class I"/>
    <property type="match status" value="1"/>
</dbReference>
<evidence type="ECO:0000313" key="3">
    <source>
        <dbReference type="Proteomes" id="UP000270616"/>
    </source>
</evidence>
<comment type="caution">
    <text evidence="2">The sequence shown here is derived from an EMBL/GenBank/DDBJ whole genome shotgun (WGS) entry which is preliminary data.</text>
</comment>
<dbReference type="CDD" id="cd02933">
    <property type="entry name" value="OYE_like_FMN"/>
    <property type="match status" value="1"/>
</dbReference>
<dbReference type="GO" id="GO:0010181">
    <property type="term" value="F:FMN binding"/>
    <property type="evidence" value="ECO:0007669"/>
    <property type="project" value="InterPro"/>
</dbReference>
<dbReference type="InterPro" id="IPR045247">
    <property type="entry name" value="Oye-like"/>
</dbReference>
<reference evidence="2 3" key="1">
    <citation type="submission" date="2018-10" db="EMBL/GenBank/DDBJ databases">
        <title>Kocuria sp. M5W7-7, whole genome shotgun sequence.</title>
        <authorList>
            <person name="Tuo L."/>
        </authorList>
    </citation>
    <scope>NUCLEOTIDE SEQUENCE [LARGE SCALE GENOMIC DNA]</scope>
    <source>
        <strain evidence="2 3">M5W7-7</strain>
    </source>
</reference>
<name>A0A3N3ZS95_9MICC</name>
<evidence type="ECO:0000259" key="1">
    <source>
        <dbReference type="Pfam" id="PF00724"/>
    </source>
</evidence>
<accession>A0A3N3ZS95</accession>
<dbReference type="InterPro" id="IPR013785">
    <property type="entry name" value="Aldolase_TIM"/>
</dbReference>
<dbReference type="RefSeq" id="WP_123824437.1">
    <property type="nucleotide sequence ID" value="NZ_RKMF01000003.1"/>
</dbReference>
<dbReference type="EMBL" id="RKMF01000003">
    <property type="protein sequence ID" value="ROZ64336.1"/>
    <property type="molecule type" value="Genomic_DNA"/>
</dbReference>
<dbReference type="Pfam" id="PF00724">
    <property type="entry name" value="Oxidored_FMN"/>
    <property type="match status" value="1"/>
</dbReference>
<dbReference type="PANTHER" id="PTHR22893">
    <property type="entry name" value="NADH OXIDOREDUCTASE-RELATED"/>
    <property type="match status" value="1"/>
</dbReference>
<gene>
    <name evidence="2" type="ORF">EDL96_03515</name>
</gene>
<protein>
    <submittedName>
        <fullName evidence="2">Alkene reductase</fullName>
    </submittedName>
</protein>
<organism evidence="2 3">
    <name type="scientific">Kocuria soli</name>
    <dbReference type="NCBI Taxonomy" id="2485125"/>
    <lineage>
        <taxon>Bacteria</taxon>
        <taxon>Bacillati</taxon>
        <taxon>Actinomycetota</taxon>
        <taxon>Actinomycetes</taxon>
        <taxon>Micrococcales</taxon>
        <taxon>Micrococcaceae</taxon>
        <taxon>Kocuria</taxon>
    </lineage>
</organism>
<dbReference type="SUPFAM" id="SSF51395">
    <property type="entry name" value="FMN-linked oxidoreductases"/>
    <property type="match status" value="1"/>
</dbReference>
<proteinExistence type="predicted"/>
<evidence type="ECO:0000313" key="2">
    <source>
        <dbReference type="EMBL" id="ROZ64336.1"/>
    </source>
</evidence>
<dbReference type="GO" id="GO:0016491">
    <property type="term" value="F:oxidoreductase activity"/>
    <property type="evidence" value="ECO:0007669"/>
    <property type="project" value="InterPro"/>
</dbReference>
<dbReference type="GO" id="GO:0005829">
    <property type="term" value="C:cytosol"/>
    <property type="evidence" value="ECO:0007669"/>
    <property type="project" value="TreeGrafter"/>
</dbReference>
<dbReference type="Proteomes" id="UP000270616">
    <property type="component" value="Unassembled WGS sequence"/>
</dbReference>
<keyword evidence="3" id="KW-1185">Reference proteome</keyword>
<dbReference type="OrthoDB" id="3169239at2"/>
<sequence length="366" mass="39258">MPTLFDPLTVGDLELRNRVAMAPLTRSRAEEDGVPTDLHVEYYAQRAGAGLVVTEGVFPAFTNRAFVGQPGIVSDEQQAGWKRVADAVHQHGGTIVMQIMHAGHVTHPGLTRGAQPEAPGATKPHNGQIRTYDGKQDAVEARALTGEDLARVKDEFVTAARRAVDAGMDGVELHNANGYLLHEFLSPVTNQRTDEYGGSPEARAKFGIELVRAVAAEIGAGRTALRISPEHNIQGVPETDRADVLTTYGALIEGIKDLGLAYLSVLYADIDGDLVAELRNRFGGAFFLNSGFGVTTGRAEAEHVVEDGVADAVVVGRALIANPDLVTRWRDGLPENEPNPKTFYTPGPRGYTDYPFATEPAEVASV</sequence>
<dbReference type="PANTHER" id="PTHR22893:SF91">
    <property type="entry name" value="NADPH DEHYDROGENASE 2-RELATED"/>
    <property type="match status" value="1"/>
</dbReference>
<dbReference type="AlphaFoldDB" id="A0A3N3ZS95"/>
<feature type="domain" description="NADH:flavin oxidoreductase/NADH oxidase N-terminal" evidence="1">
    <location>
        <begin position="4"/>
        <end position="336"/>
    </location>
</feature>
<dbReference type="InterPro" id="IPR001155">
    <property type="entry name" value="OxRdtase_FMN_N"/>
</dbReference>